<evidence type="ECO:0000256" key="1">
    <source>
        <dbReference type="ARBA" id="ARBA00004651"/>
    </source>
</evidence>
<sequence>MNIVIKERKLFPPMIAHMIAVGEETGRTDEMLQKISDWYDNELSEKIKRLSSVLEPIMVVLVGIIVGFMVLAIFLPIISAIQQFM</sequence>
<evidence type="ECO:0000313" key="9">
    <source>
        <dbReference type="EMBL" id="MPN32009.1"/>
    </source>
</evidence>
<dbReference type="AlphaFoldDB" id="A0A645H1Z4"/>
<dbReference type="Gene3D" id="1.20.81.30">
    <property type="entry name" value="Type II secretion system (T2SS), domain F"/>
    <property type="match status" value="1"/>
</dbReference>
<comment type="similarity">
    <text evidence="2">Belongs to the GSP F family.</text>
</comment>
<dbReference type="GO" id="GO:0005886">
    <property type="term" value="C:plasma membrane"/>
    <property type="evidence" value="ECO:0007669"/>
    <property type="project" value="UniProtKB-SubCell"/>
</dbReference>
<feature type="domain" description="Type II secretion system protein GspF" evidence="8">
    <location>
        <begin position="9"/>
        <end position="76"/>
    </location>
</feature>
<comment type="caution">
    <text evidence="9">The sequence shown here is derived from an EMBL/GenBank/DDBJ whole genome shotgun (WGS) entry which is preliminary data.</text>
</comment>
<evidence type="ECO:0000256" key="6">
    <source>
        <dbReference type="ARBA" id="ARBA00023136"/>
    </source>
</evidence>
<keyword evidence="4 7" id="KW-0812">Transmembrane</keyword>
<evidence type="ECO:0000256" key="7">
    <source>
        <dbReference type="SAM" id="Phobius"/>
    </source>
</evidence>
<dbReference type="InterPro" id="IPR003004">
    <property type="entry name" value="GspF/PilC"/>
</dbReference>
<name>A0A645H1Z4_9ZZZZ</name>
<evidence type="ECO:0000256" key="2">
    <source>
        <dbReference type="ARBA" id="ARBA00005745"/>
    </source>
</evidence>
<dbReference type="InterPro" id="IPR042094">
    <property type="entry name" value="T2SS_GspF_sf"/>
</dbReference>
<evidence type="ECO:0000256" key="4">
    <source>
        <dbReference type="ARBA" id="ARBA00022692"/>
    </source>
</evidence>
<evidence type="ECO:0000259" key="8">
    <source>
        <dbReference type="Pfam" id="PF00482"/>
    </source>
</evidence>
<feature type="transmembrane region" description="Helical" evidence="7">
    <location>
        <begin position="57"/>
        <end position="81"/>
    </location>
</feature>
<protein>
    <submittedName>
        <fullName evidence="9">Type II secretion system protein F</fullName>
    </submittedName>
</protein>
<dbReference type="EMBL" id="VSSQ01083784">
    <property type="protein sequence ID" value="MPN32009.1"/>
    <property type="molecule type" value="Genomic_DNA"/>
</dbReference>
<organism evidence="9">
    <name type="scientific">bioreactor metagenome</name>
    <dbReference type="NCBI Taxonomy" id="1076179"/>
    <lineage>
        <taxon>unclassified sequences</taxon>
        <taxon>metagenomes</taxon>
        <taxon>ecological metagenomes</taxon>
    </lineage>
</organism>
<dbReference type="PANTHER" id="PTHR30012">
    <property type="entry name" value="GENERAL SECRETION PATHWAY PROTEIN"/>
    <property type="match status" value="1"/>
</dbReference>
<dbReference type="Pfam" id="PF00482">
    <property type="entry name" value="T2SSF"/>
    <property type="match status" value="1"/>
</dbReference>
<keyword evidence="6 7" id="KW-0472">Membrane</keyword>
<keyword evidence="3" id="KW-1003">Cell membrane</keyword>
<comment type="subcellular location">
    <subcellularLocation>
        <location evidence="1">Cell membrane</location>
        <topology evidence="1">Multi-pass membrane protein</topology>
    </subcellularLocation>
</comment>
<keyword evidence="5 7" id="KW-1133">Transmembrane helix</keyword>
<accession>A0A645H1Z4</accession>
<reference evidence="9" key="1">
    <citation type="submission" date="2019-08" db="EMBL/GenBank/DDBJ databases">
        <authorList>
            <person name="Kucharzyk K."/>
            <person name="Murdoch R.W."/>
            <person name="Higgins S."/>
            <person name="Loffler F."/>
        </authorList>
    </citation>
    <scope>NUCLEOTIDE SEQUENCE</scope>
</reference>
<evidence type="ECO:0000256" key="3">
    <source>
        <dbReference type="ARBA" id="ARBA00022475"/>
    </source>
</evidence>
<evidence type="ECO:0000256" key="5">
    <source>
        <dbReference type="ARBA" id="ARBA00022989"/>
    </source>
</evidence>
<dbReference type="PANTHER" id="PTHR30012:SF0">
    <property type="entry name" value="TYPE II SECRETION SYSTEM PROTEIN F-RELATED"/>
    <property type="match status" value="1"/>
</dbReference>
<gene>
    <name evidence="9" type="primary">epsF_39</name>
    <name evidence="9" type="ORF">SDC9_179484</name>
</gene>
<proteinExistence type="inferred from homology"/>
<dbReference type="InterPro" id="IPR018076">
    <property type="entry name" value="T2SS_GspF_dom"/>
</dbReference>